<dbReference type="EMBL" id="MU003726">
    <property type="protein sequence ID" value="KAF2802037.1"/>
    <property type="molecule type" value="Genomic_DNA"/>
</dbReference>
<comment type="similarity">
    <text evidence="5">Belongs to the SAT4 family.</text>
</comment>
<keyword evidence="3 6" id="KW-1133">Transmembrane helix</keyword>
<accession>A0A6A6Y2J8</accession>
<evidence type="ECO:0000256" key="3">
    <source>
        <dbReference type="ARBA" id="ARBA00022989"/>
    </source>
</evidence>
<keyword evidence="2 6" id="KW-0812">Transmembrane</keyword>
<dbReference type="RefSeq" id="XP_033569001.1">
    <property type="nucleotide sequence ID" value="XM_033716284.1"/>
</dbReference>
<evidence type="ECO:0000313" key="9">
    <source>
        <dbReference type="Proteomes" id="UP000504636"/>
    </source>
</evidence>
<evidence type="ECO:0000313" key="10">
    <source>
        <dbReference type="RefSeq" id="XP_033569001.1"/>
    </source>
</evidence>
<dbReference type="InterPro" id="IPR049326">
    <property type="entry name" value="Rhodopsin_dom_fungi"/>
</dbReference>
<dbReference type="GO" id="GO:0016020">
    <property type="term" value="C:membrane"/>
    <property type="evidence" value="ECO:0007669"/>
    <property type="project" value="UniProtKB-SubCell"/>
</dbReference>
<dbReference type="Proteomes" id="UP000504636">
    <property type="component" value="Unplaced"/>
</dbReference>
<evidence type="ECO:0000259" key="7">
    <source>
        <dbReference type="Pfam" id="PF20684"/>
    </source>
</evidence>
<proteinExistence type="inferred from homology"/>
<reference evidence="10" key="3">
    <citation type="submission" date="2025-04" db="UniProtKB">
        <authorList>
            <consortium name="RefSeq"/>
        </authorList>
    </citation>
    <scope>IDENTIFICATION</scope>
    <source>
        <strain evidence="10">CBS 304.34</strain>
    </source>
</reference>
<dbReference type="PANTHER" id="PTHR33048:SF47">
    <property type="entry name" value="INTEGRAL MEMBRANE PROTEIN-RELATED"/>
    <property type="match status" value="1"/>
</dbReference>
<dbReference type="Pfam" id="PF20684">
    <property type="entry name" value="Fung_rhodopsin"/>
    <property type="match status" value="1"/>
</dbReference>
<feature type="domain" description="Rhodopsin" evidence="7">
    <location>
        <begin position="14"/>
        <end position="121"/>
    </location>
</feature>
<dbReference type="AlphaFoldDB" id="A0A6A6Y2J8"/>
<feature type="transmembrane region" description="Helical" evidence="6">
    <location>
        <begin position="52"/>
        <end position="72"/>
    </location>
</feature>
<evidence type="ECO:0000256" key="4">
    <source>
        <dbReference type="ARBA" id="ARBA00023136"/>
    </source>
</evidence>
<dbReference type="GeneID" id="54457177"/>
<evidence type="ECO:0000256" key="1">
    <source>
        <dbReference type="ARBA" id="ARBA00004141"/>
    </source>
</evidence>
<evidence type="ECO:0000256" key="5">
    <source>
        <dbReference type="ARBA" id="ARBA00038359"/>
    </source>
</evidence>
<keyword evidence="9" id="KW-1185">Reference proteome</keyword>
<evidence type="ECO:0000313" key="8">
    <source>
        <dbReference type="EMBL" id="KAF2802037.1"/>
    </source>
</evidence>
<evidence type="ECO:0000256" key="6">
    <source>
        <dbReference type="SAM" id="Phobius"/>
    </source>
</evidence>
<name>A0A6A6Y2J8_9PEZI</name>
<dbReference type="InterPro" id="IPR052337">
    <property type="entry name" value="SAT4-like"/>
</dbReference>
<reference evidence="10" key="2">
    <citation type="submission" date="2020-04" db="EMBL/GenBank/DDBJ databases">
        <authorList>
            <consortium name="NCBI Genome Project"/>
        </authorList>
    </citation>
    <scope>NUCLEOTIDE SEQUENCE</scope>
    <source>
        <strain evidence="10">CBS 304.34</strain>
    </source>
</reference>
<protein>
    <recommendedName>
        <fullName evidence="7">Rhodopsin domain-containing protein</fullName>
    </recommendedName>
</protein>
<sequence>MAGQECGNPAGVIQILSITSGVVNLLNDLYLLILPLPAILKLKMAPRQKVGVMFIFLAGAGACVMSILGLIYRRRGYSRDASSMWSRDTTYIQVPLLVVTTVEYSVGVIIPCMAPFAKLCKHFLVTVKSYVSTRSFHRTSSLDGDYRLDGMGDQSSFKGNPESHINTIDRMLARMFPGEDETQLSKTKDSREG</sequence>
<keyword evidence="4 6" id="KW-0472">Membrane</keyword>
<feature type="transmembrane region" description="Helical" evidence="6">
    <location>
        <begin position="12"/>
        <end position="40"/>
    </location>
</feature>
<dbReference type="OrthoDB" id="444631at2759"/>
<reference evidence="8 10" key="1">
    <citation type="journal article" date="2020" name="Stud. Mycol.">
        <title>101 Dothideomycetes genomes: a test case for predicting lifestyles and emergence of pathogens.</title>
        <authorList>
            <person name="Haridas S."/>
            <person name="Albert R."/>
            <person name="Binder M."/>
            <person name="Bloem J."/>
            <person name="Labutti K."/>
            <person name="Salamov A."/>
            <person name="Andreopoulos B."/>
            <person name="Baker S."/>
            <person name="Barry K."/>
            <person name="Bills G."/>
            <person name="Bluhm B."/>
            <person name="Cannon C."/>
            <person name="Castanera R."/>
            <person name="Culley D."/>
            <person name="Daum C."/>
            <person name="Ezra D."/>
            <person name="Gonzalez J."/>
            <person name="Henrissat B."/>
            <person name="Kuo A."/>
            <person name="Liang C."/>
            <person name="Lipzen A."/>
            <person name="Lutzoni F."/>
            <person name="Magnuson J."/>
            <person name="Mondo S."/>
            <person name="Nolan M."/>
            <person name="Ohm R."/>
            <person name="Pangilinan J."/>
            <person name="Park H.-J."/>
            <person name="Ramirez L."/>
            <person name="Alfaro M."/>
            <person name="Sun H."/>
            <person name="Tritt A."/>
            <person name="Yoshinaga Y."/>
            <person name="Zwiers L.-H."/>
            <person name="Turgeon B."/>
            <person name="Goodwin S."/>
            <person name="Spatafora J."/>
            <person name="Crous P."/>
            <person name="Grigoriev I."/>
        </authorList>
    </citation>
    <scope>NUCLEOTIDE SEQUENCE</scope>
    <source>
        <strain evidence="8 10">CBS 304.34</strain>
    </source>
</reference>
<feature type="transmembrane region" description="Helical" evidence="6">
    <location>
        <begin position="92"/>
        <end position="114"/>
    </location>
</feature>
<dbReference type="PANTHER" id="PTHR33048">
    <property type="entry name" value="PTH11-LIKE INTEGRAL MEMBRANE PROTEIN (AFU_ORTHOLOGUE AFUA_5G11245)"/>
    <property type="match status" value="1"/>
</dbReference>
<gene>
    <name evidence="8 10" type="ORF">BDZ99DRAFT_402426</name>
</gene>
<organism evidence="8">
    <name type="scientific">Mytilinidion resinicola</name>
    <dbReference type="NCBI Taxonomy" id="574789"/>
    <lineage>
        <taxon>Eukaryota</taxon>
        <taxon>Fungi</taxon>
        <taxon>Dikarya</taxon>
        <taxon>Ascomycota</taxon>
        <taxon>Pezizomycotina</taxon>
        <taxon>Dothideomycetes</taxon>
        <taxon>Pleosporomycetidae</taxon>
        <taxon>Mytilinidiales</taxon>
        <taxon>Mytilinidiaceae</taxon>
        <taxon>Mytilinidion</taxon>
    </lineage>
</organism>
<evidence type="ECO:0000256" key="2">
    <source>
        <dbReference type="ARBA" id="ARBA00022692"/>
    </source>
</evidence>
<comment type="subcellular location">
    <subcellularLocation>
        <location evidence="1">Membrane</location>
        <topology evidence="1">Multi-pass membrane protein</topology>
    </subcellularLocation>
</comment>